<dbReference type="STRING" id="273116.gene:9381998"/>
<evidence type="ECO:0000313" key="1">
    <source>
        <dbReference type="EMBL" id="BAB60339.1"/>
    </source>
</evidence>
<dbReference type="InterPro" id="IPR011990">
    <property type="entry name" value="TPR-like_helical_dom_sf"/>
</dbReference>
<organism evidence="1 2">
    <name type="scientific">Thermoplasma volcanium (strain ATCC 51530 / DSM 4299 / JCM 9571 / NBRC 15438 / GSS1)</name>
    <dbReference type="NCBI Taxonomy" id="273116"/>
    <lineage>
        <taxon>Archaea</taxon>
        <taxon>Methanobacteriati</taxon>
        <taxon>Thermoplasmatota</taxon>
        <taxon>Thermoplasmata</taxon>
        <taxon>Thermoplasmatales</taxon>
        <taxon>Thermoplasmataceae</taxon>
        <taxon>Thermoplasma</taxon>
    </lineage>
</organism>
<dbReference type="PANTHER" id="PTHR10098">
    <property type="entry name" value="RAPSYN-RELATED"/>
    <property type="match status" value="1"/>
</dbReference>
<dbReference type="eggNOG" id="arCOG03049">
    <property type="taxonomic scope" value="Archaea"/>
</dbReference>
<name>Q979G4_THEVO</name>
<accession>Q979G4</accession>
<dbReference type="Gene3D" id="1.25.40.10">
    <property type="entry name" value="Tetratricopeptide repeat domain"/>
    <property type="match status" value="2"/>
</dbReference>
<dbReference type="SUPFAM" id="SSF48452">
    <property type="entry name" value="TPR-like"/>
    <property type="match status" value="2"/>
</dbReference>
<dbReference type="KEGG" id="tvo:TVG1228122"/>
<protein>
    <submittedName>
        <fullName evidence="1">Uncharacterized protein</fullName>
    </submittedName>
</protein>
<reference evidence="1 2" key="1">
    <citation type="journal article" date="1999" name="Proc. Jpn. Acad.">
        <title>Determination of the complete genomic DNA sequence of Thermoplasma volvanium GSS1.</title>
        <authorList>
            <person name="Kawashima T."/>
            <person name="Yamamoto Y."/>
            <person name="Aramaki H."/>
            <person name="Nunoshiba T."/>
            <person name="Kawamoto T."/>
            <person name="Watanabe K."/>
            <person name="Yamazaki M."/>
            <person name="Kanehori K."/>
            <person name="Amano N."/>
            <person name="Ohya Y."/>
            <person name="Makino K."/>
            <person name="Suzuki M."/>
        </authorList>
    </citation>
    <scope>NUCLEOTIDE SEQUENCE [LARGE SCALE GENOMIC DNA]</scope>
    <source>
        <strain evidence="2">ATCC 51530 / DSM 4299 / JCM 9571 / NBRC 15438 / GSS1</strain>
    </source>
</reference>
<dbReference type="HOGENOM" id="CLU_334841_0_0_2"/>
<dbReference type="EMBL" id="BA000011">
    <property type="protein sequence ID" value="BAB60339.1"/>
    <property type="molecule type" value="Genomic_DNA"/>
</dbReference>
<dbReference type="AlphaFoldDB" id="Q979G4"/>
<dbReference type="InterPro" id="IPR027417">
    <property type="entry name" value="P-loop_NTPase"/>
</dbReference>
<proteinExistence type="predicted"/>
<dbReference type="SUPFAM" id="SSF52540">
    <property type="entry name" value="P-loop containing nucleoside triphosphate hydrolases"/>
    <property type="match status" value="1"/>
</dbReference>
<keyword evidence="2" id="KW-1185">Reference proteome</keyword>
<sequence>MVMEKALTLQQMPDFIVSTIPKGQASYLVFGERSIGKKDVIDIVIKQLEKIGFRTGVEQVPSVGETYKNQTLNSIMDKITGKTEVRDKNTIIKEYDEFTRNNKEKIVIAVYGVEKLSMESKNLFLYMCRISRNRNVTLIGTYNADSTDEYDRFINLIASEDYINIIKIEKPTIEDIAFLVKKMGYKLPDDFVKEIARLTNYNIDSMKYALRYYQDLGVINDRKEINTVSFRYIPVPPTTELYYEKMINSLTDLEKNVAYLMVMLSNDIDVDSAAIILNRKRTEVLNIIRKLEDKGLVKFNGQVVGFYSDKIRRSVEKSMKTSDIAYMTSLIESSQLFMRMPPAQRMHILMKANKLDEIRDIIKEKGQSLVDGYNSVDEVIEDLEQLGNVFSEDSDVKKVLCHAYYLKGRFDKAISCYMDIKPDHDLDSMIDLSSIYSNMGKFEEAEKILEDAKNNFTDDYPQTIISYRIAALYYRMGRYKDTIDMLTPLLGKIDAENMSGVKAGILNILGNIDMTSYRYGDALKKYNEALEINRKLSNYAEISRNLNNIALIDVYTGKYDLAISILKELIETTYSTGDLVSRIYAIYNLSEIYYVIGKQEYAEGYIPLMMRILDVVSEKRVSFHIYRFLTMYYVGLLDFKMAKKYAELAIENAIMEDQKIMAIIFHKIINYVLTGEDPNIDTQEIDSTNFTDDYTSTFLIALAYYYRIIENQEMAKHYVDMAEEAAYKMKIPYVIVNASFHKAVILLSIGDLDGFRRHFERMQKPPTTIQFYDDSFEIFRSIYDGNFDAIKSSKYRIIEEDHVNGTLKGLMPVILNAFALYKFSGIPDDLHHLINVTPEPYSRLLALITNYH</sequence>
<dbReference type="PaxDb" id="273116-14325435"/>
<gene>
    <name evidence="1" type="ORF">TVG1228122</name>
</gene>
<reference evidence="1 2" key="2">
    <citation type="journal article" date="2000" name="Proc. Natl. Acad. Sci. U.S.A.">
        <title>Archaeal adaptation to higher temperatures revealed by genomic sequence of Thermoplasma volcanium.</title>
        <authorList>
            <person name="Kawashima T."/>
            <person name="Amano N."/>
            <person name="Koike H."/>
            <person name="Makino S."/>
            <person name="Higuchi S."/>
            <person name="Kawashima-Ohya Y."/>
            <person name="Watanabe K."/>
            <person name="Yamazaki M."/>
            <person name="Kanehori K."/>
            <person name="Kawamoto T."/>
            <person name="Nunoshiba T."/>
            <person name="Yamamoto Y."/>
            <person name="Aramaki H."/>
            <person name="Makino K."/>
            <person name="Suzuki M."/>
        </authorList>
    </citation>
    <scope>NUCLEOTIDE SEQUENCE [LARGE SCALE GENOMIC DNA]</scope>
    <source>
        <strain evidence="2">ATCC 51530 / DSM 4299 / JCM 9571 / NBRC 15438 / GSS1</strain>
    </source>
</reference>
<evidence type="ECO:0000313" key="2">
    <source>
        <dbReference type="Proteomes" id="UP000001017"/>
    </source>
</evidence>
<dbReference type="Pfam" id="PF13374">
    <property type="entry name" value="TPR_10"/>
    <property type="match status" value="1"/>
</dbReference>
<dbReference type="Proteomes" id="UP000001017">
    <property type="component" value="Chromosome"/>
</dbReference>